<dbReference type="GO" id="GO:0022857">
    <property type="term" value="F:transmembrane transporter activity"/>
    <property type="evidence" value="ECO:0007669"/>
    <property type="project" value="InterPro"/>
</dbReference>
<keyword evidence="2" id="KW-0813">Transport</keyword>
<dbReference type="InterPro" id="IPR011701">
    <property type="entry name" value="MFS"/>
</dbReference>
<feature type="transmembrane region" description="Helical" evidence="6">
    <location>
        <begin position="38"/>
        <end position="61"/>
    </location>
</feature>
<feature type="transmembrane region" description="Helical" evidence="6">
    <location>
        <begin position="73"/>
        <end position="91"/>
    </location>
</feature>
<keyword evidence="5 6" id="KW-0472">Membrane</keyword>
<keyword evidence="3 6" id="KW-0812">Transmembrane</keyword>
<keyword evidence="4 6" id="KW-1133">Transmembrane helix</keyword>
<organism evidence="8 9">
    <name type="scientific">Methylocella tundrae</name>
    <dbReference type="NCBI Taxonomy" id="227605"/>
    <lineage>
        <taxon>Bacteria</taxon>
        <taxon>Pseudomonadati</taxon>
        <taxon>Pseudomonadota</taxon>
        <taxon>Alphaproteobacteria</taxon>
        <taxon>Hyphomicrobiales</taxon>
        <taxon>Beijerinckiaceae</taxon>
        <taxon>Methylocella</taxon>
    </lineage>
</organism>
<protein>
    <recommendedName>
        <fullName evidence="7">Major facilitator superfamily (MFS) profile domain-containing protein</fullName>
    </recommendedName>
</protein>
<dbReference type="Proteomes" id="UP000485880">
    <property type="component" value="Unassembled WGS sequence"/>
</dbReference>
<dbReference type="PANTHER" id="PTHR23502:SF132">
    <property type="entry name" value="POLYAMINE TRANSPORTER 2-RELATED"/>
    <property type="match status" value="1"/>
</dbReference>
<evidence type="ECO:0000256" key="3">
    <source>
        <dbReference type="ARBA" id="ARBA00022692"/>
    </source>
</evidence>
<dbReference type="PANTHER" id="PTHR23502">
    <property type="entry name" value="MAJOR FACILITATOR SUPERFAMILY"/>
    <property type="match status" value="1"/>
</dbReference>
<proteinExistence type="predicted"/>
<reference evidence="8 9" key="1">
    <citation type="submission" date="2019-05" db="EMBL/GenBank/DDBJ databases">
        <authorList>
            <person name="Farhan Ul Haque M."/>
        </authorList>
    </citation>
    <scope>NUCLEOTIDE SEQUENCE [LARGE SCALE GENOMIC DNA]</scope>
    <source>
        <strain evidence="8">2</strain>
    </source>
</reference>
<evidence type="ECO:0000256" key="4">
    <source>
        <dbReference type="ARBA" id="ARBA00022989"/>
    </source>
</evidence>
<evidence type="ECO:0000256" key="5">
    <source>
        <dbReference type="ARBA" id="ARBA00023136"/>
    </source>
</evidence>
<evidence type="ECO:0000259" key="7">
    <source>
        <dbReference type="PROSITE" id="PS50850"/>
    </source>
</evidence>
<accession>A0A8B6M9J6</accession>
<dbReference type="Gene3D" id="1.20.1720.10">
    <property type="entry name" value="Multidrug resistance protein D"/>
    <property type="match status" value="1"/>
</dbReference>
<sequence length="119" mass="12860">MSNYVRNAVVLGLLSALGPFAIDMYLPALPSIAADVHASAAATQMTLTVFFITYGACQIAYGLASDTFGRKPLLYFGLALFLIGSIGCRLAKHRLAPPVPLRSRDRRVRRRGDSAGRHP</sequence>
<dbReference type="Pfam" id="PF07690">
    <property type="entry name" value="MFS_1"/>
    <property type="match status" value="1"/>
</dbReference>
<evidence type="ECO:0000313" key="8">
    <source>
        <dbReference type="EMBL" id="VTZ51161.1"/>
    </source>
</evidence>
<evidence type="ECO:0000256" key="6">
    <source>
        <dbReference type="SAM" id="Phobius"/>
    </source>
</evidence>
<evidence type="ECO:0000256" key="2">
    <source>
        <dbReference type="ARBA" id="ARBA00022448"/>
    </source>
</evidence>
<dbReference type="GO" id="GO:1990961">
    <property type="term" value="P:xenobiotic detoxification by transmembrane export across the plasma membrane"/>
    <property type="evidence" value="ECO:0007669"/>
    <property type="project" value="TreeGrafter"/>
</dbReference>
<keyword evidence="9" id="KW-1185">Reference proteome</keyword>
<feature type="domain" description="Major facilitator superfamily (MFS) profile" evidence="7">
    <location>
        <begin position="4"/>
        <end position="119"/>
    </location>
</feature>
<comment type="subcellular location">
    <subcellularLocation>
        <location evidence="1">Membrane</location>
        <topology evidence="1">Multi-pass membrane protein</topology>
    </subcellularLocation>
</comment>
<dbReference type="InterPro" id="IPR020846">
    <property type="entry name" value="MFS_dom"/>
</dbReference>
<evidence type="ECO:0000313" key="9">
    <source>
        <dbReference type="Proteomes" id="UP000485880"/>
    </source>
</evidence>
<gene>
    <name evidence="8" type="ORF">MPC4_310036</name>
</gene>
<dbReference type="GO" id="GO:0005886">
    <property type="term" value="C:plasma membrane"/>
    <property type="evidence" value="ECO:0007669"/>
    <property type="project" value="TreeGrafter"/>
</dbReference>
<dbReference type="PROSITE" id="PS50850">
    <property type="entry name" value="MFS"/>
    <property type="match status" value="1"/>
</dbReference>
<evidence type="ECO:0000256" key="1">
    <source>
        <dbReference type="ARBA" id="ARBA00004141"/>
    </source>
</evidence>
<dbReference type="InterPro" id="IPR036259">
    <property type="entry name" value="MFS_trans_sf"/>
</dbReference>
<name>A0A8B6M9J6_METTU</name>
<dbReference type="EMBL" id="CABFMQ020000089">
    <property type="protein sequence ID" value="VTZ51161.1"/>
    <property type="molecule type" value="Genomic_DNA"/>
</dbReference>
<feature type="transmembrane region" description="Helical" evidence="6">
    <location>
        <begin position="6"/>
        <end position="26"/>
    </location>
</feature>
<dbReference type="AlphaFoldDB" id="A0A8B6M9J6"/>
<comment type="caution">
    <text evidence="8">The sequence shown here is derived from an EMBL/GenBank/DDBJ whole genome shotgun (WGS) entry which is preliminary data.</text>
</comment>
<dbReference type="SUPFAM" id="SSF103473">
    <property type="entry name" value="MFS general substrate transporter"/>
    <property type="match status" value="1"/>
</dbReference>